<dbReference type="HOGENOM" id="CLU_013985_23_3_9"/>
<dbReference type="Gene3D" id="3.40.630.30">
    <property type="match status" value="1"/>
</dbReference>
<dbReference type="PATRIC" id="fig|1158610.3.peg.605"/>
<dbReference type="RefSeq" id="WP_010767302.1">
    <property type="nucleotide sequence ID" value="NZ_ASWE01000004.1"/>
</dbReference>
<organism evidence="2 3">
    <name type="scientific">Enterococcus phoeniculicola ATCC BAA-412</name>
    <dbReference type="NCBI Taxonomy" id="1158610"/>
    <lineage>
        <taxon>Bacteria</taxon>
        <taxon>Bacillati</taxon>
        <taxon>Bacillota</taxon>
        <taxon>Bacilli</taxon>
        <taxon>Lactobacillales</taxon>
        <taxon>Enterococcaceae</taxon>
        <taxon>Enterococcus</taxon>
    </lineage>
</organism>
<dbReference type="CDD" id="cd04301">
    <property type="entry name" value="NAT_SF"/>
    <property type="match status" value="1"/>
</dbReference>
<keyword evidence="3" id="KW-1185">Reference proteome</keyword>
<dbReference type="Pfam" id="PF00583">
    <property type="entry name" value="Acetyltransf_1"/>
    <property type="match status" value="1"/>
</dbReference>
<sequence length="183" mass="21270">MLKRFRQLSRRVLYPFNRRKIYPSQTVKINGDTFFIRETEIEDIKELLAVERKIYVGQLPWTKSAFLTELKSSIPHLYLSVFAESELLGFIGSRIIGDDCHITNIAIIPEYQGRGIGGRLIDEIVKFAIMNRCETVSLEVRMSNKDAQRLYRKKGFVSKAVKPAYYNETNEDALDMIKIIEEE</sequence>
<dbReference type="InterPro" id="IPR050276">
    <property type="entry name" value="MshD_Acetyltransferase"/>
</dbReference>
<dbReference type="PROSITE" id="PS51186">
    <property type="entry name" value="GNAT"/>
    <property type="match status" value="1"/>
</dbReference>
<dbReference type="GO" id="GO:0008999">
    <property type="term" value="F:protein-N-terminal-alanine acetyltransferase activity"/>
    <property type="evidence" value="ECO:0007669"/>
    <property type="project" value="TreeGrafter"/>
</dbReference>
<dbReference type="EMBL" id="AJAT01000008">
    <property type="protein sequence ID" value="EOL47626.1"/>
    <property type="molecule type" value="Genomic_DNA"/>
</dbReference>
<dbReference type="InterPro" id="IPR000182">
    <property type="entry name" value="GNAT_dom"/>
</dbReference>
<feature type="domain" description="N-acetyltransferase" evidence="1">
    <location>
        <begin position="34"/>
        <end position="181"/>
    </location>
</feature>
<dbReference type="NCBIfam" id="TIGR01575">
    <property type="entry name" value="rimI"/>
    <property type="match status" value="1"/>
</dbReference>
<dbReference type="PANTHER" id="PTHR43617">
    <property type="entry name" value="L-AMINO ACID N-ACETYLTRANSFERASE"/>
    <property type="match status" value="1"/>
</dbReference>
<dbReference type="Proteomes" id="UP000013785">
    <property type="component" value="Unassembled WGS sequence"/>
</dbReference>
<dbReference type="InterPro" id="IPR016181">
    <property type="entry name" value="Acyl_CoA_acyltransferase"/>
</dbReference>
<dbReference type="PANTHER" id="PTHR43617:SF20">
    <property type="entry name" value="N-ALPHA-ACETYLTRANSFERASE RIMI"/>
    <property type="match status" value="1"/>
</dbReference>
<dbReference type="STRING" id="154621.RV11_GL000430"/>
<accession>R3WIG4</accession>
<dbReference type="eggNOG" id="COG0456">
    <property type="taxonomic scope" value="Bacteria"/>
</dbReference>
<evidence type="ECO:0000313" key="3">
    <source>
        <dbReference type="Proteomes" id="UP000013785"/>
    </source>
</evidence>
<name>R3WIG4_9ENTE</name>
<comment type="caution">
    <text evidence="2">The sequence shown here is derived from an EMBL/GenBank/DDBJ whole genome shotgun (WGS) entry which is preliminary data.</text>
</comment>
<dbReference type="AlphaFoldDB" id="R3WIG4"/>
<dbReference type="InterPro" id="IPR006464">
    <property type="entry name" value="AcTrfase_RimI/Ard1"/>
</dbReference>
<keyword evidence="2" id="KW-0808">Transferase</keyword>
<proteinExistence type="predicted"/>
<evidence type="ECO:0000313" key="2">
    <source>
        <dbReference type="EMBL" id="EOL47626.1"/>
    </source>
</evidence>
<gene>
    <name evidence="2" type="ORF">UC3_00629</name>
</gene>
<dbReference type="SUPFAM" id="SSF55729">
    <property type="entry name" value="Acyl-CoA N-acyltransferases (Nat)"/>
    <property type="match status" value="1"/>
</dbReference>
<protein>
    <submittedName>
        <fullName evidence="2">Ribosomal-protein-alanine acetyltransferase</fullName>
    </submittedName>
</protein>
<evidence type="ECO:0000259" key="1">
    <source>
        <dbReference type="PROSITE" id="PS51186"/>
    </source>
</evidence>
<dbReference type="OrthoDB" id="9794566at2"/>
<reference evidence="2 3" key="1">
    <citation type="submission" date="2013-02" db="EMBL/GenBank/DDBJ databases">
        <title>The Genome Sequence of Enterococcus phoeniculicola BAA-412.</title>
        <authorList>
            <consortium name="The Broad Institute Genome Sequencing Platform"/>
            <consortium name="The Broad Institute Genome Sequencing Center for Infectious Disease"/>
            <person name="Earl A.M."/>
            <person name="Gilmore M.S."/>
            <person name="Lebreton F."/>
            <person name="Walker B."/>
            <person name="Young S.K."/>
            <person name="Zeng Q."/>
            <person name="Gargeya S."/>
            <person name="Fitzgerald M."/>
            <person name="Haas B."/>
            <person name="Abouelleil A."/>
            <person name="Alvarado L."/>
            <person name="Arachchi H.M."/>
            <person name="Berlin A.M."/>
            <person name="Chapman S.B."/>
            <person name="Dewar J."/>
            <person name="Goldberg J."/>
            <person name="Griggs A."/>
            <person name="Gujja S."/>
            <person name="Hansen M."/>
            <person name="Howarth C."/>
            <person name="Imamovic A."/>
            <person name="Larimer J."/>
            <person name="McCowan C."/>
            <person name="Murphy C."/>
            <person name="Neiman D."/>
            <person name="Pearson M."/>
            <person name="Priest M."/>
            <person name="Roberts A."/>
            <person name="Saif S."/>
            <person name="Shea T."/>
            <person name="Sisk P."/>
            <person name="Sykes S."/>
            <person name="Wortman J."/>
            <person name="Nusbaum C."/>
            <person name="Birren B."/>
        </authorList>
    </citation>
    <scope>NUCLEOTIDE SEQUENCE [LARGE SCALE GENOMIC DNA]</scope>
    <source>
        <strain evidence="2 3">ATCC BAA-412</strain>
    </source>
</reference>